<dbReference type="GO" id="GO:0050797">
    <property type="term" value="F:thymidylate synthase (FAD) activity"/>
    <property type="evidence" value="ECO:0007669"/>
    <property type="project" value="InterPro"/>
</dbReference>
<sequence>MQTSNLVYNHPGQPQMQVEVILASASNTGSPPIYTIRLRYPRPIHGEIMTHRVFGRNARSSRAVPVLTMLNEVQNTPYVPWHWLKNKRGMQGTERLTPEEEQKAIQIWLTARDRAVESVIELFDPNGLNIHKQNPNRLLEPFSWIDTLITATQWQNFLWLRQHHAAEPHLQDLANLVADAMQYCTVQHLEFGEWHLPYISEEEKRLYHTDVLKKLSAARCARISYKPFNGEASIEAELERYNLLVTDERVHASPLEHQASPDNYNAANGKWDHSQFHGNLTGWIQARKLVPNEVYHG</sequence>
<dbReference type="Proteomes" id="UP000251856">
    <property type="component" value="Segment"/>
</dbReference>
<dbReference type="SUPFAM" id="SSF69796">
    <property type="entry name" value="Thymidylate synthase-complementing protein Thy1"/>
    <property type="match status" value="1"/>
</dbReference>
<organism evidence="1 2">
    <name type="scientific">Ruegeria phage vB_RpoP-V12</name>
    <dbReference type="NCBI Taxonomy" id="2218611"/>
    <lineage>
        <taxon>Viruses</taxon>
        <taxon>Duplodnaviria</taxon>
        <taxon>Heunggongvirae</taxon>
        <taxon>Uroviricota</taxon>
        <taxon>Caudoviricetes</taxon>
        <taxon>Schitoviridae</taxon>
        <taxon>Rhodovirinae</taxon>
        <taxon>Aorunvirus</taxon>
        <taxon>Aorunvirus V12</taxon>
    </lineage>
</organism>
<gene>
    <name evidence="1" type="ORF">vBRpoPV12_30</name>
</gene>
<proteinExistence type="predicted"/>
<dbReference type="GO" id="GO:0006231">
    <property type="term" value="P:dTMP biosynthetic process"/>
    <property type="evidence" value="ECO:0007669"/>
    <property type="project" value="InterPro"/>
</dbReference>
<keyword evidence="2" id="KW-1185">Reference proteome</keyword>
<dbReference type="InterPro" id="IPR036098">
    <property type="entry name" value="Thymidylate_synthase_ThyX_sf"/>
</dbReference>
<accession>A0A2Z4QFC2</accession>
<evidence type="ECO:0000313" key="1">
    <source>
        <dbReference type="EMBL" id="AWY08817.1"/>
    </source>
</evidence>
<name>A0A2Z4QFC2_9CAUD</name>
<dbReference type="Gene3D" id="3.30.1360.170">
    <property type="match status" value="1"/>
</dbReference>
<protein>
    <submittedName>
        <fullName evidence="1">Putative thymidylate synthase</fullName>
    </submittedName>
</protein>
<reference evidence="1 2" key="1">
    <citation type="submission" date="2018-03" db="EMBL/GenBank/DDBJ databases">
        <title>Diverse roseophages infecting R. pomeroyi DSS-3.</title>
        <authorList>
            <person name="Zhan Y."/>
            <person name="Chen F."/>
            <person name="Wommack E.K."/>
            <person name="Nasko D."/>
        </authorList>
    </citation>
    <scope>NUCLEOTIDE SEQUENCE [LARGE SCALE GENOMIC DNA]</scope>
</reference>
<dbReference type="GO" id="GO:0050660">
    <property type="term" value="F:flavin adenine dinucleotide binding"/>
    <property type="evidence" value="ECO:0007669"/>
    <property type="project" value="InterPro"/>
</dbReference>
<evidence type="ECO:0000313" key="2">
    <source>
        <dbReference type="Proteomes" id="UP000251856"/>
    </source>
</evidence>
<dbReference type="EMBL" id="MH015250">
    <property type="protein sequence ID" value="AWY08817.1"/>
    <property type="molecule type" value="Genomic_DNA"/>
</dbReference>